<dbReference type="Gene3D" id="1.10.443.10">
    <property type="entry name" value="Intergrase catalytic core"/>
    <property type="match status" value="1"/>
</dbReference>
<dbReference type="Proteomes" id="UP000679352">
    <property type="component" value="Chromosome"/>
</dbReference>
<dbReference type="InterPro" id="IPR038488">
    <property type="entry name" value="Integrase_DNA-bd_sf"/>
</dbReference>
<feature type="domain" description="Tyr recombinase" evidence="5">
    <location>
        <begin position="228"/>
        <end position="410"/>
    </location>
</feature>
<dbReference type="PROSITE" id="PS51898">
    <property type="entry name" value="TYR_RECOMBINASE"/>
    <property type="match status" value="1"/>
</dbReference>
<dbReference type="Gene3D" id="3.30.160.390">
    <property type="entry name" value="Integrase, DNA-binding domain"/>
    <property type="match status" value="1"/>
</dbReference>
<dbReference type="InterPro" id="IPR025166">
    <property type="entry name" value="Integrase_DNA_bind_dom"/>
</dbReference>
<sequence length="418" mass="47285">MKRQLSKLSAKDVADAMSGKLETGRLSDGGGLYLRVRTGGSCQWAFVSGKGSEKRSEVSLGAVATLADLSGSLDPQKRARRSLEEARQKAAGLRQKLAQGQLPAALVKRGRAEAKVPNLRDVMDKYITLNGLEEGSKAKIEAERVYKSFYNNVLEWTKSDKLNKISRHNADAWATERLEQVSRASVMREITVWKAAFNKWIKAKDSNMKNPFDNLELPKKKSFESEIDKRSPMEKDMINKLIDNMSDNERLRELKDLFVVLTYTGARVSEITGLRVVDVNLNDDVSFISIIPHAGRRLKTEESKRSIPIFEPIRDIFERRTKTNNEYIFESYARSEVKASQAIMRQIRKVTKDKKIVAHSLRHAMSDYLRINGVTKDAEDLMLGHKVDSIAMRSYGSAKGRVEFLNKSLSGVIDHYLK</sequence>
<comment type="similarity">
    <text evidence="1">Belongs to the 'phage' integrase family.</text>
</comment>
<reference evidence="6" key="1">
    <citation type="submission" date="2021-06" db="EMBL/GenBank/DDBJ databases">
        <title>Direct submission.</title>
        <authorList>
            <person name="Lee C.-S."/>
            <person name="Jin L."/>
        </authorList>
    </citation>
    <scope>NUCLEOTIDE SEQUENCE</scope>
    <source>
        <strain evidence="6">Con5</strain>
    </source>
</reference>
<proteinExistence type="inferred from homology"/>
<keyword evidence="2" id="KW-0229">DNA integration</keyword>
<accession>A0A975P636</accession>
<dbReference type="AlphaFoldDB" id="A0A975P636"/>
<name>A0A975P636_9RHOB</name>
<dbReference type="GO" id="GO:0006310">
    <property type="term" value="P:DNA recombination"/>
    <property type="evidence" value="ECO:0007669"/>
    <property type="project" value="UniProtKB-KW"/>
</dbReference>
<evidence type="ECO:0000313" key="6">
    <source>
        <dbReference type="EMBL" id="QWK90032.1"/>
    </source>
</evidence>
<keyword evidence="4" id="KW-0233">DNA recombination</keyword>
<dbReference type="InterPro" id="IPR050808">
    <property type="entry name" value="Phage_Integrase"/>
</dbReference>
<evidence type="ECO:0000256" key="3">
    <source>
        <dbReference type="ARBA" id="ARBA00023125"/>
    </source>
</evidence>
<dbReference type="InterPro" id="IPR011010">
    <property type="entry name" value="DNA_brk_join_enz"/>
</dbReference>
<dbReference type="GO" id="GO:0015074">
    <property type="term" value="P:DNA integration"/>
    <property type="evidence" value="ECO:0007669"/>
    <property type="project" value="UniProtKB-KW"/>
</dbReference>
<keyword evidence="3" id="KW-0238">DNA-binding</keyword>
<dbReference type="KEGG" id="gfu:KM031_14545"/>
<organism evidence="6 7">
    <name type="scientific">Gemmobacter fulvus</name>
    <dbReference type="NCBI Taxonomy" id="2840474"/>
    <lineage>
        <taxon>Bacteria</taxon>
        <taxon>Pseudomonadati</taxon>
        <taxon>Pseudomonadota</taxon>
        <taxon>Alphaproteobacteria</taxon>
        <taxon>Rhodobacterales</taxon>
        <taxon>Paracoccaceae</taxon>
        <taxon>Gemmobacter</taxon>
    </lineage>
</organism>
<evidence type="ECO:0000259" key="5">
    <source>
        <dbReference type="PROSITE" id="PS51898"/>
    </source>
</evidence>
<evidence type="ECO:0000256" key="4">
    <source>
        <dbReference type="ARBA" id="ARBA00023172"/>
    </source>
</evidence>
<evidence type="ECO:0000256" key="1">
    <source>
        <dbReference type="ARBA" id="ARBA00008857"/>
    </source>
</evidence>
<evidence type="ECO:0000313" key="7">
    <source>
        <dbReference type="Proteomes" id="UP000679352"/>
    </source>
</evidence>
<dbReference type="EMBL" id="CP076361">
    <property type="protein sequence ID" value="QWK90032.1"/>
    <property type="molecule type" value="Genomic_DNA"/>
</dbReference>
<dbReference type="Gene3D" id="1.10.150.130">
    <property type="match status" value="1"/>
</dbReference>
<keyword evidence="7" id="KW-1185">Reference proteome</keyword>
<protein>
    <submittedName>
        <fullName evidence="6">Integrase family protein</fullName>
    </submittedName>
</protein>
<dbReference type="InterPro" id="IPR002104">
    <property type="entry name" value="Integrase_catalytic"/>
</dbReference>
<dbReference type="PANTHER" id="PTHR30629:SF2">
    <property type="entry name" value="PROPHAGE INTEGRASE INTS-RELATED"/>
    <property type="match status" value="1"/>
</dbReference>
<evidence type="ECO:0000256" key="2">
    <source>
        <dbReference type="ARBA" id="ARBA00022908"/>
    </source>
</evidence>
<dbReference type="RefSeq" id="WP_215507296.1">
    <property type="nucleotide sequence ID" value="NZ_CP076361.1"/>
</dbReference>
<dbReference type="SUPFAM" id="SSF56349">
    <property type="entry name" value="DNA breaking-rejoining enzymes"/>
    <property type="match status" value="1"/>
</dbReference>
<dbReference type="GO" id="GO:0003677">
    <property type="term" value="F:DNA binding"/>
    <property type="evidence" value="ECO:0007669"/>
    <property type="project" value="UniProtKB-KW"/>
</dbReference>
<dbReference type="InterPro" id="IPR013762">
    <property type="entry name" value="Integrase-like_cat_sf"/>
</dbReference>
<gene>
    <name evidence="6" type="ORF">KM031_14545</name>
</gene>
<dbReference type="Pfam" id="PF13356">
    <property type="entry name" value="Arm-DNA-bind_3"/>
    <property type="match status" value="1"/>
</dbReference>
<dbReference type="PANTHER" id="PTHR30629">
    <property type="entry name" value="PROPHAGE INTEGRASE"/>
    <property type="match status" value="1"/>
</dbReference>
<dbReference type="Pfam" id="PF00589">
    <property type="entry name" value="Phage_integrase"/>
    <property type="match status" value="1"/>
</dbReference>
<dbReference type="InterPro" id="IPR010998">
    <property type="entry name" value="Integrase_recombinase_N"/>
</dbReference>